<dbReference type="Proteomes" id="UP000731465">
    <property type="component" value="Unassembled WGS sequence"/>
</dbReference>
<evidence type="ECO:0000313" key="2">
    <source>
        <dbReference type="EMBL" id="MBW7571039.1"/>
    </source>
</evidence>
<organism evidence="2 3">
    <name type="scientific">Succinivibrio faecicola</name>
    <dbReference type="NCBI Taxonomy" id="2820300"/>
    <lineage>
        <taxon>Bacteria</taxon>
        <taxon>Pseudomonadati</taxon>
        <taxon>Pseudomonadota</taxon>
        <taxon>Gammaproteobacteria</taxon>
        <taxon>Aeromonadales</taxon>
        <taxon>Succinivibrionaceae</taxon>
        <taxon>Succinivibrio</taxon>
    </lineage>
</organism>
<reference evidence="2 3" key="1">
    <citation type="submission" date="2021-03" db="EMBL/GenBank/DDBJ databases">
        <title>Succinivibrio sp. nov. isolated from feces of cow.</title>
        <authorList>
            <person name="Choi J.-Y."/>
        </authorList>
    </citation>
    <scope>NUCLEOTIDE SEQUENCE [LARGE SCALE GENOMIC DNA]</scope>
    <source>
        <strain evidence="2 3">AGMB01872</strain>
    </source>
</reference>
<accession>A0ABS7DID2</accession>
<comment type="caution">
    <text evidence="2">The sequence shown here is derived from an EMBL/GenBank/DDBJ whole genome shotgun (WGS) entry which is preliminary data.</text>
</comment>
<keyword evidence="1" id="KW-1133">Transmembrane helix</keyword>
<feature type="transmembrane region" description="Helical" evidence="1">
    <location>
        <begin position="86"/>
        <end position="105"/>
    </location>
</feature>
<keyword evidence="1" id="KW-0812">Transmembrane</keyword>
<keyword evidence="3" id="KW-1185">Reference proteome</keyword>
<name>A0ABS7DID2_9GAMM</name>
<dbReference type="RefSeq" id="WP_219938263.1">
    <property type="nucleotide sequence ID" value="NZ_JAGFNY010000044.1"/>
</dbReference>
<evidence type="ECO:0000313" key="3">
    <source>
        <dbReference type="Proteomes" id="UP000731465"/>
    </source>
</evidence>
<dbReference type="EMBL" id="JAGFNY010000044">
    <property type="protein sequence ID" value="MBW7571039.1"/>
    <property type="molecule type" value="Genomic_DNA"/>
</dbReference>
<protein>
    <submittedName>
        <fullName evidence="2">Uncharacterized protein</fullName>
    </submittedName>
</protein>
<gene>
    <name evidence="2" type="ORF">J5V48_09045</name>
</gene>
<evidence type="ECO:0000256" key="1">
    <source>
        <dbReference type="SAM" id="Phobius"/>
    </source>
</evidence>
<keyword evidence="1" id="KW-0472">Membrane</keyword>
<sequence>MLPTKTRKKLEDFLMQDHGFVLDKIRQLAVEELKNKYKKAGQENHHISEKERDFYIISHNEELKRKCESLAKSAAEKIIPESNLCYLLKNIGFWSIFLVPMMYVIPTRLLEEFKKASMDEWNYDMLLAGGFGFISLILFFIGAIISIFKR</sequence>
<proteinExistence type="predicted"/>
<feature type="transmembrane region" description="Helical" evidence="1">
    <location>
        <begin position="125"/>
        <end position="148"/>
    </location>
</feature>